<dbReference type="RefSeq" id="WP_345725878.1">
    <property type="nucleotide sequence ID" value="NZ_BAAAYN010000001.1"/>
</dbReference>
<evidence type="ECO:0000313" key="2">
    <source>
        <dbReference type="EMBL" id="GAA3381752.1"/>
    </source>
</evidence>
<feature type="transmembrane region" description="Helical" evidence="1">
    <location>
        <begin position="87"/>
        <end position="107"/>
    </location>
</feature>
<keyword evidence="3" id="KW-1185">Reference proteome</keyword>
<name>A0ABP6SPI5_9ACTN</name>
<accession>A0ABP6SPI5</accession>
<proteinExistence type="predicted"/>
<keyword evidence="1" id="KW-0812">Transmembrane</keyword>
<dbReference type="Proteomes" id="UP001501676">
    <property type="component" value="Unassembled WGS sequence"/>
</dbReference>
<protein>
    <recommendedName>
        <fullName evidence="4">DUF1648 domain-containing protein</fullName>
    </recommendedName>
</protein>
<reference evidence="3" key="1">
    <citation type="journal article" date="2019" name="Int. J. Syst. Evol. Microbiol.">
        <title>The Global Catalogue of Microorganisms (GCM) 10K type strain sequencing project: providing services to taxonomists for standard genome sequencing and annotation.</title>
        <authorList>
            <consortium name="The Broad Institute Genomics Platform"/>
            <consortium name="The Broad Institute Genome Sequencing Center for Infectious Disease"/>
            <person name="Wu L."/>
            <person name="Ma J."/>
        </authorList>
    </citation>
    <scope>NUCLEOTIDE SEQUENCE [LARGE SCALE GENOMIC DNA]</scope>
    <source>
        <strain evidence="3">JCM 9458</strain>
    </source>
</reference>
<keyword evidence="1" id="KW-0472">Membrane</keyword>
<feature type="transmembrane region" description="Helical" evidence="1">
    <location>
        <begin position="119"/>
        <end position="139"/>
    </location>
</feature>
<feature type="transmembrane region" description="Helical" evidence="1">
    <location>
        <begin position="53"/>
        <end position="75"/>
    </location>
</feature>
<evidence type="ECO:0000313" key="3">
    <source>
        <dbReference type="Proteomes" id="UP001501676"/>
    </source>
</evidence>
<feature type="transmembrane region" description="Helical" evidence="1">
    <location>
        <begin position="200"/>
        <end position="220"/>
    </location>
</feature>
<evidence type="ECO:0000256" key="1">
    <source>
        <dbReference type="SAM" id="Phobius"/>
    </source>
</evidence>
<comment type="caution">
    <text evidence="2">The sequence shown here is derived from an EMBL/GenBank/DDBJ whole genome shotgun (WGS) entry which is preliminary data.</text>
</comment>
<gene>
    <name evidence="2" type="ORF">GCM10020369_00920</name>
</gene>
<keyword evidence="1" id="KW-1133">Transmembrane helix</keyword>
<evidence type="ECO:0008006" key="4">
    <source>
        <dbReference type="Google" id="ProtNLM"/>
    </source>
</evidence>
<organism evidence="2 3">
    <name type="scientific">Cryptosporangium minutisporangium</name>
    <dbReference type="NCBI Taxonomy" id="113569"/>
    <lineage>
        <taxon>Bacteria</taxon>
        <taxon>Bacillati</taxon>
        <taxon>Actinomycetota</taxon>
        <taxon>Actinomycetes</taxon>
        <taxon>Cryptosporangiales</taxon>
        <taxon>Cryptosporangiaceae</taxon>
        <taxon>Cryptosporangium</taxon>
    </lineage>
</organism>
<feature type="transmembrane region" description="Helical" evidence="1">
    <location>
        <begin position="173"/>
        <end position="194"/>
    </location>
</feature>
<dbReference type="EMBL" id="BAAAYN010000001">
    <property type="protein sequence ID" value="GAA3381752.1"/>
    <property type="molecule type" value="Genomic_DNA"/>
</dbReference>
<sequence length="323" mass="33318">MRIRRVVAAASLLVPPLAIGVSWLAWHDRLPMRVASHWPDLTSAPDGTMATDAALAGTGAAALGAAVAGAVTAAVTTQSDATRRGAFAVVGFIGGMAAGLWLVPTALTLRAGSPDDAVLGGWVVALVASGAYGAVPYLLSPPGSAPVSPVSADRVDLRPGETGAWSRTITAPLFAWAGAGLLAIGVVHSAIMWATGQRSGALSLTPLILLGLVVALFVRLRVTVDWRGLRVVPAALRIPLKRIPLDRVAEVGAVDVNPAEWGGWGYRWMPGRSAIVLRHGPGLVVTTTNGKRFAVTLDDPHEPAALLETLRAGRGPSPTPSVR</sequence>